<feature type="chain" id="PRO_5040774829" evidence="1">
    <location>
        <begin position="22"/>
        <end position="289"/>
    </location>
</feature>
<dbReference type="GeneID" id="106068815"/>
<feature type="signal peptide" evidence="1">
    <location>
        <begin position="1"/>
        <end position="21"/>
    </location>
</feature>
<keyword evidence="1" id="KW-0732">Signal</keyword>
<dbReference type="PANTHER" id="PTHR12480">
    <property type="entry name" value="ARGININE DEMETHYLASE AND LYSYL-HYDROXYLASE JMJD"/>
    <property type="match status" value="1"/>
</dbReference>
<dbReference type="InterPro" id="IPR050910">
    <property type="entry name" value="JMJD6_ArgDemeth/LysHydrox"/>
</dbReference>
<dbReference type="PANTHER" id="PTHR12480:SF21">
    <property type="entry name" value="JMJC DOMAIN-CONTAINING PROTEIN 8"/>
    <property type="match status" value="1"/>
</dbReference>
<dbReference type="GO" id="GO:0005634">
    <property type="term" value="C:nucleus"/>
    <property type="evidence" value="ECO:0007669"/>
    <property type="project" value="TreeGrafter"/>
</dbReference>
<reference evidence="3" key="1">
    <citation type="submission" date="2025-08" db="UniProtKB">
        <authorList>
            <consortium name="RefSeq"/>
        </authorList>
    </citation>
    <scope>IDENTIFICATION</scope>
</reference>
<keyword evidence="2" id="KW-1185">Reference proteome</keyword>
<gene>
    <name evidence="3" type="primary">LOC106068815</name>
</gene>
<dbReference type="OMA" id="KEPHFHP"/>
<evidence type="ECO:0000256" key="1">
    <source>
        <dbReference type="SAM" id="SignalP"/>
    </source>
</evidence>
<dbReference type="OrthoDB" id="438164at2759"/>
<dbReference type="GO" id="GO:0000987">
    <property type="term" value="F:cis-regulatory region sequence-specific DNA binding"/>
    <property type="evidence" value="ECO:0007669"/>
    <property type="project" value="TreeGrafter"/>
</dbReference>
<organism evidence="2 3">
    <name type="scientific">Biomphalaria glabrata</name>
    <name type="common">Bloodfluke planorb</name>
    <name type="synonym">Freshwater snail</name>
    <dbReference type="NCBI Taxonomy" id="6526"/>
    <lineage>
        <taxon>Eukaryota</taxon>
        <taxon>Metazoa</taxon>
        <taxon>Spiralia</taxon>
        <taxon>Lophotrochozoa</taxon>
        <taxon>Mollusca</taxon>
        <taxon>Gastropoda</taxon>
        <taxon>Heterobranchia</taxon>
        <taxon>Euthyneura</taxon>
        <taxon>Panpulmonata</taxon>
        <taxon>Hygrophila</taxon>
        <taxon>Lymnaeoidea</taxon>
        <taxon>Planorbidae</taxon>
        <taxon>Biomphalaria</taxon>
    </lineage>
</organism>
<evidence type="ECO:0000313" key="2">
    <source>
        <dbReference type="Proteomes" id="UP001165740"/>
    </source>
</evidence>
<dbReference type="SUPFAM" id="SSF51197">
    <property type="entry name" value="Clavaminate synthase-like"/>
    <property type="match status" value="1"/>
</dbReference>
<name>A0A9W2ZP06_BIOGL</name>
<protein>
    <submittedName>
        <fullName evidence="3">JmjC domain-containing protein 8-like isoform X1</fullName>
    </submittedName>
</protein>
<proteinExistence type="predicted"/>
<dbReference type="Gene3D" id="2.60.120.650">
    <property type="entry name" value="Cupin"/>
    <property type="match status" value="1"/>
</dbReference>
<sequence length="289" mass="32741">MPVYFVLVSLLTFLSVEITLSSLQNLDVDLDLIDDGGWETSASNLLAFPGPCDIEVRNAASLSQQEFLSRYAYSKPVVIRGATDNKVFQDQCRKDAILKEYSSKRIRLSSANTHSYEKVDVTLDYYVTHVLKPQTLSKLGNETFYWFGDNNFTEWKSLIDLYKPPPYFLPKMTGAYSFGLAGAGTGVPFHFHGPGFGEVVFGRKRWFMYAPEKTPHFHPNRTTLQWLYEDYPELHSSDRPLECTIGQGEEMENYYIGNAHASFLFTSCTSAIHCYPDDRGYTGSKTTGT</sequence>
<accession>A0A9W2ZP06</accession>
<dbReference type="RefSeq" id="XP_055876660.1">
    <property type="nucleotide sequence ID" value="XM_056020685.1"/>
</dbReference>
<evidence type="ECO:0000313" key="3">
    <source>
        <dbReference type="RefSeq" id="XP_055876660.1"/>
    </source>
</evidence>
<dbReference type="AlphaFoldDB" id="A0A9W2ZP06"/>
<dbReference type="Proteomes" id="UP001165740">
    <property type="component" value="Chromosome 2"/>
</dbReference>